<feature type="compositionally biased region" description="Basic residues" evidence="4">
    <location>
        <begin position="173"/>
        <end position="189"/>
    </location>
</feature>
<evidence type="ECO:0000313" key="5">
    <source>
        <dbReference type="EnsemblProtists" id="EOD30026"/>
    </source>
</evidence>
<dbReference type="HAMAP" id="MF_01310">
    <property type="entry name" value="Ribosomal_uS11"/>
    <property type="match status" value="1"/>
</dbReference>
<dbReference type="InterPro" id="IPR036967">
    <property type="entry name" value="Ribosomal_uS11_sf"/>
</dbReference>
<dbReference type="GO" id="GO:0006412">
    <property type="term" value="P:translation"/>
    <property type="evidence" value="ECO:0007669"/>
    <property type="project" value="InterPro"/>
</dbReference>
<evidence type="ECO:0000256" key="4">
    <source>
        <dbReference type="SAM" id="MobiDB-lite"/>
    </source>
</evidence>
<reference evidence="5" key="2">
    <citation type="submission" date="2024-10" db="UniProtKB">
        <authorList>
            <consortium name="EnsemblProtists"/>
        </authorList>
    </citation>
    <scope>IDENTIFICATION</scope>
</reference>
<evidence type="ECO:0000256" key="2">
    <source>
        <dbReference type="ARBA" id="ARBA00022980"/>
    </source>
</evidence>
<reference evidence="6" key="1">
    <citation type="journal article" date="2013" name="Nature">
        <title>Pan genome of the phytoplankton Emiliania underpins its global distribution.</title>
        <authorList>
            <person name="Read B.A."/>
            <person name="Kegel J."/>
            <person name="Klute M.J."/>
            <person name="Kuo A."/>
            <person name="Lefebvre S.C."/>
            <person name="Maumus F."/>
            <person name="Mayer C."/>
            <person name="Miller J."/>
            <person name="Monier A."/>
            <person name="Salamov A."/>
            <person name="Young J."/>
            <person name="Aguilar M."/>
            <person name="Claverie J.M."/>
            <person name="Frickenhaus S."/>
            <person name="Gonzalez K."/>
            <person name="Herman E.K."/>
            <person name="Lin Y.C."/>
            <person name="Napier J."/>
            <person name="Ogata H."/>
            <person name="Sarno A.F."/>
            <person name="Shmutz J."/>
            <person name="Schroeder D."/>
            <person name="de Vargas C."/>
            <person name="Verret F."/>
            <person name="von Dassow P."/>
            <person name="Valentin K."/>
            <person name="Van de Peer Y."/>
            <person name="Wheeler G."/>
            <person name="Dacks J.B."/>
            <person name="Delwiche C.F."/>
            <person name="Dyhrman S.T."/>
            <person name="Glockner G."/>
            <person name="John U."/>
            <person name="Richards T."/>
            <person name="Worden A.Z."/>
            <person name="Zhang X."/>
            <person name="Grigoriev I.V."/>
            <person name="Allen A.E."/>
            <person name="Bidle K."/>
            <person name="Borodovsky M."/>
            <person name="Bowler C."/>
            <person name="Brownlee C."/>
            <person name="Cock J.M."/>
            <person name="Elias M."/>
            <person name="Gladyshev V.N."/>
            <person name="Groth M."/>
            <person name="Guda C."/>
            <person name="Hadaegh A."/>
            <person name="Iglesias-Rodriguez M.D."/>
            <person name="Jenkins J."/>
            <person name="Jones B.M."/>
            <person name="Lawson T."/>
            <person name="Leese F."/>
            <person name="Lindquist E."/>
            <person name="Lobanov A."/>
            <person name="Lomsadze A."/>
            <person name="Malik S.B."/>
            <person name="Marsh M.E."/>
            <person name="Mackinder L."/>
            <person name="Mock T."/>
            <person name="Mueller-Roeber B."/>
            <person name="Pagarete A."/>
            <person name="Parker M."/>
            <person name="Probert I."/>
            <person name="Quesneville H."/>
            <person name="Raines C."/>
            <person name="Rensing S.A."/>
            <person name="Riano-Pachon D.M."/>
            <person name="Richier S."/>
            <person name="Rokitta S."/>
            <person name="Shiraiwa Y."/>
            <person name="Soanes D.M."/>
            <person name="van der Giezen M."/>
            <person name="Wahlund T.M."/>
            <person name="Williams B."/>
            <person name="Wilson W."/>
            <person name="Wolfe G."/>
            <person name="Wurch L.L."/>
        </authorList>
    </citation>
    <scope>NUCLEOTIDE SEQUENCE</scope>
</reference>
<dbReference type="KEGG" id="ehx:EMIHUDRAFT_99488"/>
<accession>A0A0D3K2P1</accession>
<dbReference type="PANTHER" id="PTHR11759">
    <property type="entry name" value="40S RIBOSOMAL PROTEIN S14/30S RIBOSOMAL PROTEIN S11"/>
    <property type="match status" value="1"/>
</dbReference>
<dbReference type="GO" id="GO:0003735">
    <property type="term" value="F:structural constituent of ribosome"/>
    <property type="evidence" value="ECO:0007669"/>
    <property type="project" value="InterPro"/>
</dbReference>
<evidence type="ECO:0000313" key="6">
    <source>
        <dbReference type="Proteomes" id="UP000013827"/>
    </source>
</evidence>
<dbReference type="Pfam" id="PF00411">
    <property type="entry name" value="Ribosomal_S11"/>
    <property type="match status" value="1"/>
</dbReference>
<dbReference type="RefSeq" id="XP_005782455.1">
    <property type="nucleotide sequence ID" value="XM_005782398.1"/>
</dbReference>
<proteinExistence type="inferred from homology"/>
<dbReference type="STRING" id="2903.R1F467"/>
<organism evidence="5 6">
    <name type="scientific">Emiliania huxleyi (strain CCMP1516)</name>
    <dbReference type="NCBI Taxonomy" id="280463"/>
    <lineage>
        <taxon>Eukaryota</taxon>
        <taxon>Haptista</taxon>
        <taxon>Haptophyta</taxon>
        <taxon>Prymnesiophyceae</taxon>
        <taxon>Isochrysidales</taxon>
        <taxon>Noelaerhabdaceae</taxon>
        <taxon>Emiliania</taxon>
    </lineage>
</organism>
<keyword evidence="2" id="KW-0689">Ribosomal protein</keyword>
<protein>
    <recommendedName>
        <fullName evidence="7">Ribosomal protein S11</fullName>
    </recommendedName>
</protein>
<dbReference type="GO" id="GO:1990904">
    <property type="term" value="C:ribonucleoprotein complex"/>
    <property type="evidence" value="ECO:0007669"/>
    <property type="project" value="UniProtKB-KW"/>
</dbReference>
<dbReference type="Gene3D" id="3.30.420.80">
    <property type="entry name" value="Ribosomal protein S11"/>
    <property type="match status" value="1"/>
</dbReference>
<evidence type="ECO:0008006" key="7">
    <source>
        <dbReference type="Google" id="ProtNLM"/>
    </source>
</evidence>
<dbReference type="HOGENOM" id="CLU_1436917_0_0_1"/>
<sequence>MLRLALRPAPRLLPPAPRLLLPPPAPPRLPPAPRLLLARPLSSSAAGLDRPMQPAAAAAAKRSKRSVAGVLSIRNTWNNTLVTITDTEYKVKGWTSCGTAGFKKSKRSSVFAMEKCLGDAFQKARSLGMQKVMINMTGPAVILRKPLLRSLREQSSLRIMKLRLADSVPHGGCRPRKARRRRYKTKAKR</sequence>
<dbReference type="EnsemblProtists" id="EOD30026">
    <property type="protein sequence ID" value="EOD30026"/>
    <property type="gene ID" value="EMIHUDRAFT_99488"/>
</dbReference>
<dbReference type="AlphaFoldDB" id="A0A0D3K2P1"/>
<evidence type="ECO:0000256" key="1">
    <source>
        <dbReference type="ARBA" id="ARBA00006194"/>
    </source>
</evidence>
<dbReference type="InterPro" id="IPR001971">
    <property type="entry name" value="Ribosomal_uS11"/>
</dbReference>
<dbReference type="PaxDb" id="2903-EOD30026"/>
<evidence type="ECO:0000256" key="3">
    <source>
        <dbReference type="ARBA" id="ARBA00023274"/>
    </source>
</evidence>
<comment type="similarity">
    <text evidence="1">Belongs to the universal ribosomal protein uS11 family.</text>
</comment>
<keyword evidence="6" id="KW-1185">Reference proteome</keyword>
<feature type="region of interest" description="Disordered" evidence="4">
    <location>
        <begin position="170"/>
        <end position="189"/>
    </location>
</feature>
<dbReference type="GO" id="GO:0005840">
    <property type="term" value="C:ribosome"/>
    <property type="evidence" value="ECO:0007669"/>
    <property type="project" value="UniProtKB-KW"/>
</dbReference>
<dbReference type="GeneID" id="17275300"/>
<dbReference type="SUPFAM" id="SSF53137">
    <property type="entry name" value="Translational machinery components"/>
    <property type="match status" value="1"/>
</dbReference>
<name>A0A0D3K2P1_EMIH1</name>
<keyword evidence="3" id="KW-0687">Ribonucleoprotein</keyword>
<dbReference type="Proteomes" id="UP000013827">
    <property type="component" value="Unassembled WGS sequence"/>
</dbReference>
<dbReference type="eggNOG" id="KOG0408">
    <property type="taxonomic scope" value="Eukaryota"/>
</dbReference>